<feature type="compositionally biased region" description="Pro residues" evidence="11">
    <location>
        <begin position="239"/>
        <end position="254"/>
    </location>
</feature>
<dbReference type="GO" id="GO:0043161">
    <property type="term" value="P:proteasome-mediated ubiquitin-dependent protein catabolic process"/>
    <property type="evidence" value="ECO:0007669"/>
    <property type="project" value="InterPro"/>
</dbReference>
<feature type="compositionally biased region" description="Low complexity" evidence="11">
    <location>
        <begin position="194"/>
        <end position="209"/>
    </location>
</feature>
<dbReference type="Proteomes" id="UP000799766">
    <property type="component" value="Unassembled WGS sequence"/>
</dbReference>
<keyword evidence="7" id="KW-0256">Endoplasmic reticulum</keyword>
<evidence type="ECO:0000256" key="9">
    <source>
        <dbReference type="ARBA" id="ARBA00022990"/>
    </source>
</evidence>
<dbReference type="InterPro" id="IPR045128">
    <property type="entry name" value="PI31-like"/>
</dbReference>
<organism evidence="14 15">
    <name type="scientific">Lineolata rhizophorae</name>
    <dbReference type="NCBI Taxonomy" id="578093"/>
    <lineage>
        <taxon>Eukaryota</taxon>
        <taxon>Fungi</taxon>
        <taxon>Dikarya</taxon>
        <taxon>Ascomycota</taxon>
        <taxon>Pezizomycotina</taxon>
        <taxon>Dothideomycetes</taxon>
        <taxon>Dothideomycetes incertae sedis</taxon>
        <taxon>Lineolatales</taxon>
        <taxon>Lineolataceae</taxon>
        <taxon>Lineolata</taxon>
    </lineage>
</organism>
<dbReference type="InterPro" id="IPR021625">
    <property type="entry name" value="PI31_Prot_N"/>
</dbReference>
<evidence type="ECO:0000256" key="6">
    <source>
        <dbReference type="ARBA" id="ARBA00022553"/>
    </source>
</evidence>
<evidence type="ECO:0000256" key="3">
    <source>
        <dbReference type="ARBA" id="ARBA00006405"/>
    </source>
</evidence>
<sequence length="376" mass="39399">MAPVSGNPLSAGSLAALMVSSLPPTSSPQLNSAWDAIALAAHAGMVAVGFKLIALGNEGRLDTPSDAAAPAPLPARWNAHSDDYGFRYLHPQSSMEYMLKVTRLGGQAVVLAVALGDNHTETFDVSAEHYISSSLLPATPLPGGEEATATKEEAERKMTDIFMGPGRLSDFGNLLKANIIQKLAPGLRKEGYEETTTVETSSSRQQQQPRRPDPADDPLRDPRYPPARPYVDPLADPLVQPPRRPVPAGDFPPPDFEDEYEINRPPRMPGGAPYHPGIGERDLYPPGLGPHDPMRPGGIGPNPFGGGGGAGGMHPTFDDPLFAGGPGRGGERGGADPQAPPGARWDPVGPGGGPRFSGQGGRPPNPFGGFGDGDFI</sequence>
<dbReference type="GO" id="GO:0005783">
    <property type="term" value="C:endoplasmic reticulum"/>
    <property type="evidence" value="ECO:0007669"/>
    <property type="project" value="UniProtKB-SubCell"/>
</dbReference>
<comment type="similarity">
    <text evidence="3">Belongs to the proteasome inhibitor PI31 family.</text>
</comment>
<dbReference type="Pfam" id="PF11566">
    <property type="entry name" value="PI31_Prot_N"/>
    <property type="match status" value="1"/>
</dbReference>
<proteinExistence type="inferred from homology"/>
<feature type="compositionally biased region" description="Gly residues" evidence="11">
    <location>
        <begin position="297"/>
        <end position="312"/>
    </location>
</feature>
<keyword evidence="6" id="KW-0597">Phosphoprotein</keyword>
<feature type="domain" description="PI31 proteasome regulator C-terminal" evidence="12">
    <location>
        <begin position="278"/>
        <end position="350"/>
    </location>
</feature>
<dbReference type="GO" id="GO:0000502">
    <property type="term" value="C:proteasome complex"/>
    <property type="evidence" value="ECO:0007669"/>
    <property type="project" value="UniProtKB-KW"/>
</dbReference>
<keyword evidence="4" id="KW-0488">Methylation</keyword>
<dbReference type="AlphaFoldDB" id="A0A6A6P520"/>
<feature type="region of interest" description="Disordered" evidence="11">
    <location>
        <begin position="190"/>
        <end position="376"/>
    </location>
</feature>
<evidence type="ECO:0000256" key="4">
    <source>
        <dbReference type="ARBA" id="ARBA00022481"/>
    </source>
</evidence>
<reference evidence="14" key="1">
    <citation type="journal article" date="2020" name="Stud. Mycol.">
        <title>101 Dothideomycetes genomes: a test case for predicting lifestyles and emergence of pathogens.</title>
        <authorList>
            <person name="Haridas S."/>
            <person name="Albert R."/>
            <person name="Binder M."/>
            <person name="Bloem J."/>
            <person name="Labutti K."/>
            <person name="Salamov A."/>
            <person name="Andreopoulos B."/>
            <person name="Baker S."/>
            <person name="Barry K."/>
            <person name="Bills G."/>
            <person name="Bluhm B."/>
            <person name="Cannon C."/>
            <person name="Castanera R."/>
            <person name="Culley D."/>
            <person name="Daum C."/>
            <person name="Ezra D."/>
            <person name="Gonzalez J."/>
            <person name="Henrissat B."/>
            <person name="Kuo A."/>
            <person name="Liang C."/>
            <person name="Lipzen A."/>
            <person name="Lutzoni F."/>
            <person name="Magnuson J."/>
            <person name="Mondo S."/>
            <person name="Nolan M."/>
            <person name="Ohm R."/>
            <person name="Pangilinan J."/>
            <person name="Park H.-J."/>
            <person name="Ramirez L."/>
            <person name="Alfaro M."/>
            <person name="Sun H."/>
            <person name="Tritt A."/>
            <person name="Yoshinaga Y."/>
            <person name="Zwiers L.-H."/>
            <person name="Turgeon B."/>
            <person name="Goodwin S."/>
            <person name="Spatafora J."/>
            <person name="Crous P."/>
            <person name="Grigoriev I."/>
        </authorList>
    </citation>
    <scope>NUCLEOTIDE SEQUENCE</scope>
    <source>
        <strain evidence="14">ATCC 16933</strain>
    </source>
</reference>
<protein>
    <submittedName>
        <fullName evidence="14">PI31 proteasome regulator N-terminal-domain-containing protein</fullName>
    </submittedName>
</protein>
<dbReference type="GO" id="GO:0004866">
    <property type="term" value="F:endopeptidase inhibitor activity"/>
    <property type="evidence" value="ECO:0007669"/>
    <property type="project" value="InterPro"/>
</dbReference>
<comment type="function">
    <text evidence="10">Plays an important role in control of proteasome function. Inhibits the hydrolysis of protein and peptide substrates by the 20S proteasome. Also inhibits the activation of the proteasome by the proteasome regulatory proteins PA700 and PA28.</text>
</comment>
<evidence type="ECO:0000256" key="11">
    <source>
        <dbReference type="SAM" id="MobiDB-lite"/>
    </source>
</evidence>
<gene>
    <name evidence="14" type="ORF">BDY21DRAFT_317952</name>
</gene>
<evidence type="ECO:0000256" key="5">
    <source>
        <dbReference type="ARBA" id="ARBA00022490"/>
    </source>
</evidence>
<evidence type="ECO:0000256" key="8">
    <source>
        <dbReference type="ARBA" id="ARBA00022942"/>
    </source>
</evidence>
<dbReference type="InterPro" id="IPR013886">
    <property type="entry name" value="PI31_Prot_C"/>
</dbReference>
<dbReference type="OrthoDB" id="68090at2759"/>
<keyword evidence="8 14" id="KW-0647">Proteasome</keyword>
<dbReference type="Pfam" id="PF08577">
    <property type="entry name" value="PI31_Prot_C"/>
    <property type="match status" value="1"/>
</dbReference>
<accession>A0A6A6P520</accession>
<evidence type="ECO:0000313" key="15">
    <source>
        <dbReference type="Proteomes" id="UP000799766"/>
    </source>
</evidence>
<dbReference type="GO" id="GO:0070628">
    <property type="term" value="F:proteasome binding"/>
    <property type="evidence" value="ECO:0007669"/>
    <property type="project" value="InterPro"/>
</dbReference>
<evidence type="ECO:0000259" key="12">
    <source>
        <dbReference type="Pfam" id="PF08577"/>
    </source>
</evidence>
<evidence type="ECO:0000256" key="2">
    <source>
        <dbReference type="ARBA" id="ARBA00004496"/>
    </source>
</evidence>
<dbReference type="EMBL" id="MU001676">
    <property type="protein sequence ID" value="KAF2458894.1"/>
    <property type="molecule type" value="Genomic_DNA"/>
</dbReference>
<feature type="compositionally biased region" description="Basic and acidic residues" evidence="11">
    <location>
        <begin position="210"/>
        <end position="223"/>
    </location>
</feature>
<evidence type="ECO:0000313" key="14">
    <source>
        <dbReference type="EMBL" id="KAF2458894.1"/>
    </source>
</evidence>
<evidence type="ECO:0000256" key="10">
    <source>
        <dbReference type="ARBA" id="ARBA00024805"/>
    </source>
</evidence>
<name>A0A6A6P520_9PEZI</name>
<evidence type="ECO:0000256" key="1">
    <source>
        <dbReference type="ARBA" id="ARBA00004240"/>
    </source>
</evidence>
<keyword evidence="15" id="KW-1185">Reference proteome</keyword>
<comment type="subcellular location">
    <subcellularLocation>
        <location evidence="2">Cytoplasm</location>
    </subcellularLocation>
    <subcellularLocation>
        <location evidence="1">Endoplasmic reticulum</location>
    </subcellularLocation>
</comment>
<dbReference type="Gene3D" id="3.40.1000.30">
    <property type="match status" value="1"/>
</dbReference>
<feature type="domain" description="PI31 proteasome regulator N-terminal" evidence="13">
    <location>
        <begin position="27"/>
        <end position="190"/>
    </location>
</feature>
<keyword evidence="9" id="KW-0007">Acetylation</keyword>
<keyword evidence="5" id="KW-0963">Cytoplasm</keyword>
<dbReference type="PANTHER" id="PTHR13266">
    <property type="entry name" value="PROTEASOME INHIBITOR"/>
    <property type="match status" value="1"/>
</dbReference>
<dbReference type="PANTHER" id="PTHR13266:SF1">
    <property type="entry name" value="PROTEASOME INHIBITOR PI31 SUBUNIT"/>
    <property type="match status" value="1"/>
</dbReference>
<evidence type="ECO:0000256" key="7">
    <source>
        <dbReference type="ARBA" id="ARBA00022824"/>
    </source>
</evidence>
<evidence type="ECO:0000259" key="13">
    <source>
        <dbReference type="Pfam" id="PF11566"/>
    </source>
</evidence>
<feature type="compositionally biased region" description="Gly residues" evidence="11">
    <location>
        <begin position="349"/>
        <end position="361"/>
    </location>
</feature>